<evidence type="ECO:0000313" key="5">
    <source>
        <dbReference type="Proteomes" id="UP000694403"/>
    </source>
</evidence>
<reference evidence="4" key="1">
    <citation type="submission" date="2025-08" db="UniProtKB">
        <authorList>
            <consortium name="Ensembl"/>
        </authorList>
    </citation>
    <scope>IDENTIFICATION</scope>
</reference>
<evidence type="ECO:0000256" key="3">
    <source>
        <dbReference type="SAM" id="MobiDB-lite"/>
    </source>
</evidence>
<sequence length="811" mass="88292">MGISLPKVDATFPTYDASLQQADLKSESAGDDVRLSRGIKFPTAEASIELKSPETGIEGPLAVDGAEVKVEGLEGKIKMPKFQTPMFGISLPKGKRPESEISLPKMKAGVPQLTTIDIADIAVEAPILDAKSDVSDAEIEVSTGKMKMPQVSITDIKAPEMGVSLPSVSVSTTEVAIQSAEVEDMKVQGEHEMKSGEIQTEEYQGWFKMPKFRMPTFGRSSSKEKRGDIDSEGSLEKPQVSAPSIPKVGVSLHKGKSSDVTSSKFEAEVSLPPEKAVIKVSIPETETYADVVKRGAEGQQLKEHTPKVMIPKVQLSTSEISASKTGVDISLPKADITLPKCDLTLQEQKAKSECAEVPTAEHPSSDLMESSTRISKDKPDKQSESVEVNIKIPKLKIPAFTYNAPTVETDVSTSKVSTDLKGAVKIPTLSECDIKPPQVYVELPSTDSSVSKAALQIQGPLAEGKEIKTQGEVESGYVDIETHETYSSQIVKESEIPSSEIKTASFGFSLLKVKIPESHAKVDMPVKLQSYTEYKYEVSEDEVHQPKLSDENLGVAIQKTDTSEFKLSGKPQSETDESNDVVSSSVSLPKLKTFTVEVQPSSKLGDTQSDKQPEKIAVSPLSEDDELAKIPEDEEKDMKDQKEKTDSKRSGRFKFWLPSIGFSSSVDDTGLDSKPEVQKSVPEETQPVDSSASDTDSSKQTEKTGWFRFPKLGFSSPSKKAKNIDKEEETNLKEMKTSDDESPSEKPETFFDAEESLSPKEETIKGEEKETTGTSSNVQVSGAIVTSSARTELILMEKERASHNICIPRSF</sequence>
<accession>A0A8C3SL64</accession>
<feature type="compositionally biased region" description="Basic and acidic residues" evidence="3">
    <location>
        <begin position="757"/>
        <end position="771"/>
    </location>
</feature>
<dbReference type="Ensembl" id="ENSCSRT00000016174.1">
    <property type="protein sequence ID" value="ENSCSRP00000015512.1"/>
    <property type="gene ID" value="ENSCSRG00000011797.1"/>
</dbReference>
<dbReference type="GO" id="GO:0005634">
    <property type="term" value="C:nucleus"/>
    <property type="evidence" value="ECO:0007669"/>
    <property type="project" value="UniProtKB-SubCell"/>
</dbReference>
<feature type="region of interest" description="Disordered" evidence="3">
    <location>
        <begin position="560"/>
        <end position="585"/>
    </location>
</feature>
<dbReference type="PANTHER" id="PTHR23348:SF42">
    <property type="entry name" value="PERIAXIN"/>
    <property type="match status" value="1"/>
</dbReference>
<dbReference type="GO" id="GO:0032287">
    <property type="term" value="P:peripheral nervous system myelin maintenance"/>
    <property type="evidence" value="ECO:0007669"/>
    <property type="project" value="TreeGrafter"/>
</dbReference>
<name>A0A8C3SL64_CHESE</name>
<reference evidence="4" key="2">
    <citation type="submission" date="2025-09" db="UniProtKB">
        <authorList>
            <consortium name="Ensembl"/>
        </authorList>
    </citation>
    <scope>IDENTIFICATION</scope>
</reference>
<dbReference type="AlphaFoldDB" id="A0A8C3SL64"/>
<keyword evidence="5" id="KW-1185">Reference proteome</keyword>
<dbReference type="GO" id="GO:0005737">
    <property type="term" value="C:cytoplasm"/>
    <property type="evidence" value="ECO:0007669"/>
    <property type="project" value="TreeGrafter"/>
</dbReference>
<dbReference type="Proteomes" id="UP000694403">
    <property type="component" value="Unplaced"/>
</dbReference>
<feature type="compositionally biased region" description="Basic and acidic residues" evidence="3">
    <location>
        <begin position="722"/>
        <end position="749"/>
    </location>
</feature>
<protein>
    <recommendedName>
        <fullName evidence="6">Protein AHNAK2</fullName>
    </recommendedName>
</protein>
<organism evidence="4 5">
    <name type="scientific">Chelydra serpentina</name>
    <name type="common">Snapping turtle</name>
    <name type="synonym">Testudo serpentina</name>
    <dbReference type="NCBI Taxonomy" id="8475"/>
    <lineage>
        <taxon>Eukaryota</taxon>
        <taxon>Metazoa</taxon>
        <taxon>Chordata</taxon>
        <taxon>Craniata</taxon>
        <taxon>Vertebrata</taxon>
        <taxon>Euteleostomi</taxon>
        <taxon>Archelosauria</taxon>
        <taxon>Testudinata</taxon>
        <taxon>Testudines</taxon>
        <taxon>Cryptodira</taxon>
        <taxon>Durocryptodira</taxon>
        <taxon>Americhelydia</taxon>
        <taxon>Chelydroidea</taxon>
        <taxon>Chelydridae</taxon>
        <taxon>Chelydra</taxon>
    </lineage>
</organism>
<evidence type="ECO:0000256" key="1">
    <source>
        <dbReference type="ARBA" id="ARBA00004123"/>
    </source>
</evidence>
<feature type="compositionally biased region" description="Basic and acidic residues" evidence="3">
    <location>
        <begin position="374"/>
        <end position="384"/>
    </location>
</feature>
<feature type="compositionally biased region" description="Polar residues" evidence="3">
    <location>
        <begin position="597"/>
        <end position="607"/>
    </location>
</feature>
<evidence type="ECO:0000256" key="2">
    <source>
        <dbReference type="ARBA" id="ARBA00023242"/>
    </source>
</evidence>
<feature type="region of interest" description="Disordered" evidence="3">
    <location>
        <begin position="352"/>
        <end position="386"/>
    </location>
</feature>
<evidence type="ECO:0008006" key="6">
    <source>
        <dbReference type="Google" id="ProtNLM"/>
    </source>
</evidence>
<dbReference type="PANTHER" id="PTHR23348">
    <property type="entry name" value="PERIAXIN/AHNAK"/>
    <property type="match status" value="1"/>
</dbReference>
<feature type="region of interest" description="Disordered" evidence="3">
    <location>
        <begin position="215"/>
        <end position="257"/>
    </location>
</feature>
<dbReference type="GO" id="GO:0043484">
    <property type="term" value="P:regulation of RNA splicing"/>
    <property type="evidence" value="ECO:0007669"/>
    <property type="project" value="TreeGrafter"/>
</dbReference>
<dbReference type="InterPro" id="IPR052082">
    <property type="entry name" value="Myelin_sheath_structural"/>
</dbReference>
<comment type="subcellular location">
    <subcellularLocation>
        <location evidence="1">Nucleus</location>
    </subcellularLocation>
</comment>
<keyword evidence="2" id="KW-0539">Nucleus</keyword>
<proteinExistence type="predicted"/>
<feature type="region of interest" description="Disordered" evidence="3">
    <location>
        <begin position="597"/>
        <end position="780"/>
    </location>
</feature>
<feature type="compositionally biased region" description="Basic and acidic residues" evidence="3">
    <location>
        <begin position="627"/>
        <end position="649"/>
    </location>
</feature>
<evidence type="ECO:0000313" key="4">
    <source>
        <dbReference type="Ensembl" id="ENSCSRP00000015512.1"/>
    </source>
</evidence>